<evidence type="ECO:0000313" key="1">
    <source>
        <dbReference type="EMBL" id="EOD64368.1"/>
    </source>
</evidence>
<dbReference type="PATRIC" id="fig|1292037.4.peg.6064"/>
<dbReference type="Proteomes" id="UP000014139">
    <property type="component" value="Unassembled WGS sequence"/>
</dbReference>
<dbReference type="eggNOG" id="COG2801">
    <property type="taxonomic scope" value="Bacteria"/>
</dbReference>
<dbReference type="SUPFAM" id="SSF46689">
    <property type="entry name" value="Homeodomain-like"/>
    <property type="match status" value="1"/>
</dbReference>
<dbReference type="AlphaFoldDB" id="R1FYF3"/>
<dbReference type="EMBL" id="AOUO01000516">
    <property type="protein sequence ID" value="EOD64368.1"/>
    <property type="molecule type" value="Genomic_DNA"/>
</dbReference>
<evidence type="ECO:0000313" key="2">
    <source>
        <dbReference type="Proteomes" id="UP000014139"/>
    </source>
</evidence>
<name>R1FYF3_9PSEU</name>
<proteinExistence type="predicted"/>
<dbReference type="Pfam" id="PF13565">
    <property type="entry name" value="HTH_32"/>
    <property type="match status" value="1"/>
</dbReference>
<dbReference type="InterPro" id="IPR009057">
    <property type="entry name" value="Homeodomain-like_sf"/>
</dbReference>
<gene>
    <name evidence="1" type="ORF">H480_32208</name>
</gene>
<organism evidence="1 2">
    <name type="scientific">Amycolatopsis vancoresmycina DSM 44592</name>
    <dbReference type="NCBI Taxonomy" id="1292037"/>
    <lineage>
        <taxon>Bacteria</taxon>
        <taxon>Bacillati</taxon>
        <taxon>Actinomycetota</taxon>
        <taxon>Actinomycetes</taxon>
        <taxon>Pseudonocardiales</taxon>
        <taxon>Pseudonocardiaceae</taxon>
        <taxon>Amycolatopsis</taxon>
    </lineage>
</organism>
<protein>
    <submittedName>
        <fullName evidence="1">Integrase</fullName>
    </submittedName>
</protein>
<comment type="caution">
    <text evidence="1">The sequence shown here is derived from an EMBL/GenBank/DDBJ whole genome shotgun (WGS) entry which is preliminary data.</text>
</comment>
<reference evidence="1 2" key="1">
    <citation type="submission" date="2013-02" db="EMBL/GenBank/DDBJ databases">
        <title>Draft genome sequence of Amycolatopsis vancoresmycina strain DSM 44592T.</title>
        <authorList>
            <person name="Kumar S."/>
            <person name="Kaur N."/>
            <person name="Kaur C."/>
            <person name="Raghava G.P.S."/>
            <person name="Mayilraj S."/>
        </authorList>
    </citation>
    <scope>NUCLEOTIDE SEQUENCE [LARGE SCALE GENOMIC DNA]</scope>
    <source>
        <strain evidence="1 2">DSM 44592</strain>
    </source>
</reference>
<sequence>MLYRWKRRYEDKGLAGLKDRSSAPLHCPTITTPEVVEKIVQLRQHYHFGPLRIEMYLRRYHDQEIGHSTTYRILKRLGMSRLPVSQRYKRHQQRWEAV</sequence>
<keyword evidence="2" id="KW-1185">Reference proteome</keyword>
<accession>R1FYF3</accession>